<protein>
    <submittedName>
        <fullName evidence="1">Uncharacterized protein</fullName>
    </submittedName>
</protein>
<evidence type="ECO:0000313" key="2">
    <source>
        <dbReference type="Proteomes" id="UP001557470"/>
    </source>
</evidence>
<gene>
    <name evidence="1" type="ORF">UPYG_G00021010</name>
</gene>
<comment type="caution">
    <text evidence="1">The sequence shown here is derived from an EMBL/GenBank/DDBJ whole genome shotgun (WGS) entry which is preliminary data.</text>
</comment>
<dbReference type="Proteomes" id="UP001557470">
    <property type="component" value="Unassembled WGS sequence"/>
</dbReference>
<proteinExistence type="predicted"/>
<dbReference type="EMBL" id="JAGEUA010000001">
    <property type="protein sequence ID" value="KAL1022008.1"/>
    <property type="molecule type" value="Genomic_DNA"/>
</dbReference>
<name>A0ABD0XKS8_UMBPY</name>
<reference evidence="1 2" key="1">
    <citation type="submission" date="2024-06" db="EMBL/GenBank/DDBJ databases">
        <authorList>
            <person name="Pan Q."/>
            <person name="Wen M."/>
            <person name="Jouanno E."/>
            <person name="Zahm M."/>
            <person name="Klopp C."/>
            <person name="Cabau C."/>
            <person name="Louis A."/>
            <person name="Berthelot C."/>
            <person name="Parey E."/>
            <person name="Roest Crollius H."/>
            <person name="Montfort J."/>
            <person name="Robinson-Rechavi M."/>
            <person name="Bouchez O."/>
            <person name="Lampietro C."/>
            <person name="Lopez Roques C."/>
            <person name="Donnadieu C."/>
            <person name="Postlethwait J."/>
            <person name="Bobe J."/>
            <person name="Verreycken H."/>
            <person name="Guiguen Y."/>
        </authorList>
    </citation>
    <scope>NUCLEOTIDE SEQUENCE [LARGE SCALE GENOMIC DNA]</scope>
    <source>
        <strain evidence="1">Up_M1</strain>
        <tissue evidence="1">Testis</tissue>
    </source>
</reference>
<dbReference type="AlphaFoldDB" id="A0ABD0XKS8"/>
<evidence type="ECO:0000313" key="1">
    <source>
        <dbReference type="EMBL" id="KAL1022008.1"/>
    </source>
</evidence>
<sequence>MQLGRAPLSEAEKKDACNTASASIVERVGISLVHAPNATQQPATHPLRQGYRATSVEECNPSGPIHVPSQYHKFAQVFSKEKATHLPPHRPWDCSIDILPDASFPKGRIYPLSLPEKDALNSYI</sequence>
<keyword evidence="2" id="KW-1185">Reference proteome</keyword>
<organism evidence="1 2">
    <name type="scientific">Umbra pygmaea</name>
    <name type="common">Eastern mudminnow</name>
    <dbReference type="NCBI Taxonomy" id="75934"/>
    <lineage>
        <taxon>Eukaryota</taxon>
        <taxon>Metazoa</taxon>
        <taxon>Chordata</taxon>
        <taxon>Craniata</taxon>
        <taxon>Vertebrata</taxon>
        <taxon>Euteleostomi</taxon>
        <taxon>Actinopterygii</taxon>
        <taxon>Neopterygii</taxon>
        <taxon>Teleostei</taxon>
        <taxon>Protacanthopterygii</taxon>
        <taxon>Esociformes</taxon>
        <taxon>Umbridae</taxon>
        <taxon>Umbra</taxon>
    </lineage>
</organism>
<accession>A0ABD0XKS8</accession>